<dbReference type="FunFam" id="3.90.70.10:FF:000006">
    <property type="entry name" value="Cathepsin S"/>
    <property type="match status" value="1"/>
</dbReference>
<dbReference type="FunFam" id="1.10.287.2250:FF:000003">
    <property type="entry name" value="Cathepsin L"/>
    <property type="match status" value="1"/>
</dbReference>
<evidence type="ECO:0000259" key="17">
    <source>
        <dbReference type="SMART" id="SM00848"/>
    </source>
</evidence>
<keyword evidence="7 15" id="KW-0732">Signal</keyword>
<reference evidence="18" key="1">
    <citation type="submission" date="2025-08" db="UniProtKB">
        <authorList>
            <consortium name="Ensembl"/>
        </authorList>
    </citation>
    <scope>IDENTIFICATION</scope>
</reference>
<evidence type="ECO:0000313" key="18">
    <source>
        <dbReference type="Ensembl" id="ENSPKIP00000013330.1"/>
    </source>
</evidence>
<evidence type="ECO:0000256" key="7">
    <source>
        <dbReference type="ARBA" id="ARBA00022729"/>
    </source>
</evidence>
<dbReference type="Gene3D" id="3.90.70.10">
    <property type="entry name" value="Cysteine proteinases"/>
    <property type="match status" value="1"/>
</dbReference>
<dbReference type="GeneTree" id="ENSGT00940000155176"/>
<evidence type="ECO:0000256" key="6">
    <source>
        <dbReference type="ARBA" id="ARBA00022704"/>
    </source>
</evidence>
<evidence type="ECO:0000256" key="2">
    <source>
        <dbReference type="ARBA" id="ARBA00008455"/>
    </source>
</evidence>
<evidence type="ECO:0000256" key="9">
    <source>
        <dbReference type="ARBA" id="ARBA00022807"/>
    </source>
</evidence>
<evidence type="ECO:0000256" key="5">
    <source>
        <dbReference type="ARBA" id="ARBA00022690"/>
    </source>
</evidence>
<dbReference type="GO" id="GO:0005773">
    <property type="term" value="C:vacuole"/>
    <property type="evidence" value="ECO:0007669"/>
    <property type="project" value="UniProtKB-SubCell"/>
</dbReference>
<dbReference type="PROSITE" id="PS00639">
    <property type="entry name" value="THIOL_PROTEASE_HIS"/>
    <property type="match status" value="1"/>
</dbReference>
<keyword evidence="12" id="KW-0325">Glycoprotein</keyword>
<accession>A0A3B3R5Y5</accession>
<keyword evidence="8" id="KW-0378">Hydrolase</keyword>
<proteinExistence type="inferred from homology"/>
<dbReference type="SMART" id="SM00848">
    <property type="entry name" value="Inhibitor_I29"/>
    <property type="match status" value="1"/>
</dbReference>
<dbReference type="InterPro" id="IPR000169">
    <property type="entry name" value="Pept_cys_AS"/>
</dbReference>
<dbReference type="InterPro" id="IPR039417">
    <property type="entry name" value="Peptidase_C1A_papain-like"/>
</dbReference>
<evidence type="ECO:0000256" key="12">
    <source>
        <dbReference type="ARBA" id="ARBA00023180"/>
    </source>
</evidence>
<protein>
    <recommendedName>
        <fullName evidence="14">Cystein proteinase inhibitor protein salarin</fullName>
    </recommendedName>
</protein>
<dbReference type="AlphaFoldDB" id="A0A3B3R5Y5"/>
<dbReference type="PRINTS" id="PR00705">
    <property type="entry name" value="PAPAIN"/>
</dbReference>
<feature type="domain" description="Cathepsin propeptide inhibitor" evidence="17">
    <location>
        <begin position="28"/>
        <end position="88"/>
    </location>
</feature>
<dbReference type="Pfam" id="PF00112">
    <property type="entry name" value="Peptidase_C1"/>
    <property type="match status" value="1"/>
</dbReference>
<feature type="signal peptide" evidence="15">
    <location>
        <begin position="1"/>
        <end position="18"/>
    </location>
</feature>
<evidence type="ECO:0000256" key="14">
    <source>
        <dbReference type="ARBA" id="ARBA00074892"/>
    </source>
</evidence>
<feature type="domain" description="Peptidase C1A papain C-terminal" evidence="16">
    <location>
        <begin position="117"/>
        <end position="330"/>
    </location>
</feature>
<evidence type="ECO:0000256" key="10">
    <source>
        <dbReference type="ARBA" id="ARBA00023145"/>
    </source>
</evidence>
<dbReference type="InterPro" id="IPR013128">
    <property type="entry name" value="Peptidase_C1A"/>
</dbReference>
<comment type="subcellular location">
    <subcellularLocation>
        <location evidence="1">Vacuole</location>
    </subcellularLocation>
</comment>
<comment type="function">
    <text evidence="13">Inhibits papain and ficin (cysteine proteinases) but not trypsin (a serine proteinase).</text>
</comment>
<keyword evidence="3" id="KW-0926">Vacuole</keyword>
<reference evidence="18" key="2">
    <citation type="submission" date="2025-09" db="UniProtKB">
        <authorList>
            <consortium name="Ensembl"/>
        </authorList>
    </citation>
    <scope>IDENTIFICATION</scope>
</reference>
<dbReference type="InterPro" id="IPR000668">
    <property type="entry name" value="Peptidase_C1A_C"/>
</dbReference>
<keyword evidence="6" id="KW-0789">Thiol protease inhibitor</keyword>
<keyword evidence="19" id="KW-1185">Reference proteome</keyword>
<dbReference type="Proteomes" id="UP000261540">
    <property type="component" value="Unplaced"/>
</dbReference>
<keyword evidence="10" id="KW-0865">Zymogen</keyword>
<feature type="chain" id="PRO_5018651438" description="Cystein proteinase inhibitor protein salarin" evidence="15">
    <location>
        <begin position="19"/>
        <end position="331"/>
    </location>
</feature>
<dbReference type="PROSITE" id="PS00139">
    <property type="entry name" value="THIOL_PROTEASE_CYS"/>
    <property type="match status" value="1"/>
</dbReference>
<evidence type="ECO:0000256" key="13">
    <source>
        <dbReference type="ARBA" id="ARBA00053917"/>
    </source>
</evidence>
<evidence type="ECO:0000256" key="15">
    <source>
        <dbReference type="SAM" id="SignalP"/>
    </source>
</evidence>
<evidence type="ECO:0000256" key="11">
    <source>
        <dbReference type="ARBA" id="ARBA00023157"/>
    </source>
</evidence>
<evidence type="ECO:0000256" key="1">
    <source>
        <dbReference type="ARBA" id="ARBA00004116"/>
    </source>
</evidence>
<evidence type="ECO:0000259" key="16">
    <source>
        <dbReference type="SMART" id="SM00645"/>
    </source>
</evidence>
<evidence type="ECO:0000256" key="8">
    <source>
        <dbReference type="ARBA" id="ARBA00022801"/>
    </source>
</evidence>
<dbReference type="PANTHER" id="PTHR12411">
    <property type="entry name" value="CYSTEINE PROTEASE FAMILY C1-RELATED"/>
    <property type="match status" value="1"/>
</dbReference>
<dbReference type="SUPFAM" id="SSF54001">
    <property type="entry name" value="Cysteine proteinases"/>
    <property type="match status" value="1"/>
</dbReference>
<dbReference type="InterPro" id="IPR025660">
    <property type="entry name" value="Pept_his_AS"/>
</dbReference>
<dbReference type="STRING" id="1676925.ENSPKIP00000013330"/>
<sequence length="331" mass="37075">MHPLQVASLLATLALCYTRPDVSLDYQWQLWKIHYAKTYESKELETHRRQVWQKNLRMIEQHNHEATQGLHSYTMELNHLADMTAGEVNALLNRLEKPDDLVQPDNCTFAPLTATGLPDTVDWRTKGLVTPVRNQGKCGSCWAFSAVGTLEGQMKLKTGKLIPLSPQNLVDCNRKNHGCNGGKMGLAFQYITENKGIDSENTYPYVGRQGSCHYTKQGRAGYCSSYKRIPKGNEMELQRAVATIGPLSVAVDAGKASFHHYKNGIYNDKHCHHSGINHAVVLVGYGSDNGQQYWLVKNSWGQQWGENGFIRLARNSNNMCGIASHGLYPIV</sequence>
<dbReference type="GO" id="GO:0004869">
    <property type="term" value="F:cysteine-type endopeptidase inhibitor activity"/>
    <property type="evidence" value="ECO:0007669"/>
    <property type="project" value="UniProtKB-KW"/>
</dbReference>
<dbReference type="SMART" id="SM00645">
    <property type="entry name" value="Pept_C1"/>
    <property type="match status" value="1"/>
</dbReference>
<dbReference type="GO" id="GO:0006508">
    <property type="term" value="P:proteolysis"/>
    <property type="evidence" value="ECO:0007669"/>
    <property type="project" value="UniProtKB-KW"/>
</dbReference>
<evidence type="ECO:0000313" key="19">
    <source>
        <dbReference type="Proteomes" id="UP000261540"/>
    </source>
</evidence>
<keyword evidence="11" id="KW-1015">Disulfide bond</keyword>
<evidence type="ECO:0000256" key="4">
    <source>
        <dbReference type="ARBA" id="ARBA00022670"/>
    </source>
</evidence>
<dbReference type="PROSITE" id="PS00640">
    <property type="entry name" value="THIOL_PROTEASE_ASN"/>
    <property type="match status" value="1"/>
</dbReference>
<dbReference type="GO" id="GO:0008234">
    <property type="term" value="F:cysteine-type peptidase activity"/>
    <property type="evidence" value="ECO:0007669"/>
    <property type="project" value="UniProtKB-KW"/>
</dbReference>
<keyword evidence="9" id="KW-0788">Thiol protease</keyword>
<dbReference type="GO" id="GO:0005615">
    <property type="term" value="C:extracellular space"/>
    <property type="evidence" value="ECO:0007669"/>
    <property type="project" value="UniProtKB-ARBA"/>
</dbReference>
<dbReference type="CDD" id="cd02248">
    <property type="entry name" value="Peptidase_C1A"/>
    <property type="match status" value="1"/>
</dbReference>
<dbReference type="Pfam" id="PF08246">
    <property type="entry name" value="Inhibitor_I29"/>
    <property type="match status" value="1"/>
</dbReference>
<dbReference type="Ensembl" id="ENSPKIT00000037750.1">
    <property type="protein sequence ID" value="ENSPKIP00000013330.1"/>
    <property type="gene ID" value="ENSPKIG00000000809.1"/>
</dbReference>
<keyword evidence="5" id="KW-0646">Protease inhibitor</keyword>
<comment type="similarity">
    <text evidence="2">Belongs to the peptidase C1 family.</text>
</comment>
<evidence type="ECO:0000256" key="3">
    <source>
        <dbReference type="ARBA" id="ARBA00022554"/>
    </source>
</evidence>
<keyword evidence="4" id="KW-0645">Protease</keyword>
<dbReference type="InterPro" id="IPR013201">
    <property type="entry name" value="Prot_inhib_I29"/>
</dbReference>
<dbReference type="InterPro" id="IPR038765">
    <property type="entry name" value="Papain-like_cys_pep_sf"/>
</dbReference>
<name>A0A3B3R5Y5_9TELE</name>
<organism evidence="18 19">
    <name type="scientific">Paramormyrops kingsleyae</name>
    <dbReference type="NCBI Taxonomy" id="1676925"/>
    <lineage>
        <taxon>Eukaryota</taxon>
        <taxon>Metazoa</taxon>
        <taxon>Chordata</taxon>
        <taxon>Craniata</taxon>
        <taxon>Vertebrata</taxon>
        <taxon>Euteleostomi</taxon>
        <taxon>Actinopterygii</taxon>
        <taxon>Neopterygii</taxon>
        <taxon>Teleostei</taxon>
        <taxon>Osteoglossocephala</taxon>
        <taxon>Osteoglossomorpha</taxon>
        <taxon>Osteoglossiformes</taxon>
        <taxon>Mormyridae</taxon>
        <taxon>Paramormyrops</taxon>
    </lineage>
</organism>
<dbReference type="InterPro" id="IPR025661">
    <property type="entry name" value="Pept_asp_AS"/>
</dbReference>